<feature type="transmembrane region" description="Helical" evidence="1">
    <location>
        <begin position="88"/>
        <end position="109"/>
    </location>
</feature>
<keyword evidence="1" id="KW-0812">Transmembrane</keyword>
<evidence type="ECO:0000256" key="1">
    <source>
        <dbReference type="SAM" id="Phobius"/>
    </source>
</evidence>
<gene>
    <name evidence="3" type="ORF">PsYK624_145810</name>
</gene>
<feature type="domain" description="DUF6533" evidence="2">
    <location>
        <begin position="20"/>
        <end position="65"/>
    </location>
</feature>
<dbReference type="Pfam" id="PF20151">
    <property type="entry name" value="DUF6533"/>
    <property type="match status" value="1"/>
</dbReference>
<feature type="transmembrane region" description="Helical" evidence="1">
    <location>
        <begin position="116"/>
        <end position="135"/>
    </location>
</feature>
<keyword evidence="4" id="KW-1185">Reference proteome</keyword>
<organism evidence="3 4">
    <name type="scientific">Phanerochaete sordida</name>
    <dbReference type="NCBI Taxonomy" id="48140"/>
    <lineage>
        <taxon>Eukaryota</taxon>
        <taxon>Fungi</taxon>
        <taxon>Dikarya</taxon>
        <taxon>Basidiomycota</taxon>
        <taxon>Agaricomycotina</taxon>
        <taxon>Agaricomycetes</taxon>
        <taxon>Polyporales</taxon>
        <taxon>Phanerochaetaceae</taxon>
        <taxon>Phanerochaete</taxon>
    </lineage>
</organism>
<dbReference type="OrthoDB" id="2745134at2759"/>
<evidence type="ECO:0000313" key="3">
    <source>
        <dbReference type="EMBL" id="GJE98353.1"/>
    </source>
</evidence>
<evidence type="ECO:0000313" key="4">
    <source>
        <dbReference type="Proteomes" id="UP000703269"/>
    </source>
</evidence>
<comment type="caution">
    <text evidence="3">The sequence shown here is derived from an EMBL/GenBank/DDBJ whole genome shotgun (WGS) entry which is preliminary data.</text>
</comment>
<sequence length="176" mass="20373">MTEAPWTIEREFEAFVVGNYIAWSLFALAVYEYVVTFDQEVVCVWRRKFSATSLLLLSTRWVMVLYQATGILPRSHTSCTQWNAIAQLVYFVSVAQIALFSGLRVYALWHDSKYRYFLLGSVVVLGCVPIGTNIFGWARLQISWQGAPFYTCVYVTNVSDTLNTIAHRHKRMRYRC</sequence>
<dbReference type="AlphaFoldDB" id="A0A9P3LKA9"/>
<evidence type="ECO:0000259" key="2">
    <source>
        <dbReference type="Pfam" id="PF20151"/>
    </source>
</evidence>
<feature type="transmembrane region" description="Helical" evidence="1">
    <location>
        <begin position="147"/>
        <end position="166"/>
    </location>
</feature>
<keyword evidence="1" id="KW-0472">Membrane</keyword>
<feature type="transmembrane region" description="Helical" evidence="1">
    <location>
        <begin position="20"/>
        <end position="37"/>
    </location>
</feature>
<feature type="transmembrane region" description="Helical" evidence="1">
    <location>
        <begin position="49"/>
        <end position="68"/>
    </location>
</feature>
<protein>
    <recommendedName>
        <fullName evidence="2">DUF6533 domain-containing protein</fullName>
    </recommendedName>
</protein>
<accession>A0A9P3LKA9</accession>
<name>A0A9P3LKA9_9APHY</name>
<dbReference type="Proteomes" id="UP000703269">
    <property type="component" value="Unassembled WGS sequence"/>
</dbReference>
<dbReference type="EMBL" id="BPQB01000086">
    <property type="protein sequence ID" value="GJE98353.1"/>
    <property type="molecule type" value="Genomic_DNA"/>
</dbReference>
<keyword evidence="1" id="KW-1133">Transmembrane helix</keyword>
<reference evidence="3 4" key="1">
    <citation type="submission" date="2021-08" db="EMBL/GenBank/DDBJ databases">
        <title>Draft Genome Sequence of Phanerochaete sordida strain YK-624.</title>
        <authorList>
            <person name="Mori T."/>
            <person name="Dohra H."/>
            <person name="Suzuki T."/>
            <person name="Kawagishi H."/>
            <person name="Hirai H."/>
        </authorList>
    </citation>
    <scope>NUCLEOTIDE SEQUENCE [LARGE SCALE GENOMIC DNA]</scope>
    <source>
        <strain evidence="3 4">YK-624</strain>
    </source>
</reference>
<dbReference type="InterPro" id="IPR045340">
    <property type="entry name" value="DUF6533"/>
</dbReference>
<proteinExistence type="predicted"/>